<feature type="region of interest" description="Disordered" evidence="1">
    <location>
        <begin position="88"/>
        <end position="110"/>
    </location>
</feature>
<dbReference type="EMBL" id="AVOT02041591">
    <property type="protein sequence ID" value="MBW0536950.1"/>
    <property type="molecule type" value="Genomic_DNA"/>
</dbReference>
<dbReference type="AlphaFoldDB" id="A0A9Q3IF85"/>
<dbReference type="Proteomes" id="UP000765509">
    <property type="component" value="Unassembled WGS sequence"/>
</dbReference>
<gene>
    <name evidence="2" type="ORF">O181_076665</name>
</gene>
<evidence type="ECO:0000256" key="1">
    <source>
        <dbReference type="SAM" id="MobiDB-lite"/>
    </source>
</evidence>
<keyword evidence="3" id="KW-1185">Reference proteome</keyword>
<reference evidence="2" key="1">
    <citation type="submission" date="2021-03" db="EMBL/GenBank/DDBJ databases">
        <title>Draft genome sequence of rust myrtle Austropuccinia psidii MF-1, a brazilian biotype.</title>
        <authorList>
            <person name="Quecine M.C."/>
            <person name="Pachon D.M.R."/>
            <person name="Bonatelli M.L."/>
            <person name="Correr F.H."/>
            <person name="Franceschini L.M."/>
            <person name="Leite T.F."/>
            <person name="Margarido G.R.A."/>
            <person name="Almeida C.A."/>
            <person name="Ferrarezi J.A."/>
            <person name="Labate C.A."/>
        </authorList>
    </citation>
    <scope>NUCLEOTIDE SEQUENCE</scope>
    <source>
        <strain evidence="2">MF-1</strain>
    </source>
</reference>
<evidence type="ECO:0000313" key="2">
    <source>
        <dbReference type="EMBL" id="MBW0536950.1"/>
    </source>
</evidence>
<protein>
    <submittedName>
        <fullName evidence="2">Uncharacterized protein</fullName>
    </submittedName>
</protein>
<name>A0A9Q3IF85_9BASI</name>
<organism evidence="2 3">
    <name type="scientific">Austropuccinia psidii MF-1</name>
    <dbReference type="NCBI Taxonomy" id="1389203"/>
    <lineage>
        <taxon>Eukaryota</taxon>
        <taxon>Fungi</taxon>
        <taxon>Dikarya</taxon>
        <taxon>Basidiomycota</taxon>
        <taxon>Pucciniomycotina</taxon>
        <taxon>Pucciniomycetes</taxon>
        <taxon>Pucciniales</taxon>
        <taxon>Sphaerophragmiaceae</taxon>
        <taxon>Austropuccinia</taxon>
    </lineage>
</organism>
<sequence>MRVGKRLNIPPTDINRCSSLAHTANLPGKSHPRTCLTVLPLEFCFYDRPRQGEIKIKIKIEKLRSARDTQSASTIAILTRSIVEPANAGERLLDEPQSNYSTAESAMIQE</sequence>
<comment type="caution">
    <text evidence="2">The sequence shown here is derived from an EMBL/GenBank/DDBJ whole genome shotgun (WGS) entry which is preliminary data.</text>
</comment>
<proteinExistence type="predicted"/>
<evidence type="ECO:0000313" key="3">
    <source>
        <dbReference type="Proteomes" id="UP000765509"/>
    </source>
</evidence>
<accession>A0A9Q3IF85</accession>